<dbReference type="RefSeq" id="WP_123915548.1">
    <property type="nucleotide sequence ID" value="NZ_RKRA01000001.1"/>
</dbReference>
<name>A0A3N4YZY3_9MICO</name>
<dbReference type="InterPro" id="IPR036196">
    <property type="entry name" value="Ptyr_pPase_sf"/>
</dbReference>
<proteinExistence type="predicted"/>
<dbReference type="OrthoDB" id="9799372at2"/>
<dbReference type="Pfam" id="PF01451">
    <property type="entry name" value="LMWPc"/>
    <property type="match status" value="1"/>
</dbReference>
<accession>A0A3N4YZY3</accession>
<evidence type="ECO:0000313" key="4">
    <source>
        <dbReference type="Proteomes" id="UP000280726"/>
    </source>
</evidence>
<dbReference type="PANTHER" id="PTHR43428:SF1">
    <property type="entry name" value="ARSENATE REDUCTASE"/>
    <property type="match status" value="1"/>
</dbReference>
<keyword evidence="4" id="KW-1185">Reference proteome</keyword>
<dbReference type="GO" id="GO:0046685">
    <property type="term" value="P:response to arsenic-containing substance"/>
    <property type="evidence" value="ECO:0007669"/>
    <property type="project" value="UniProtKB-KW"/>
</dbReference>
<dbReference type="NCBIfam" id="NF046112">
    <property type="entry name" value="MSMEG_6209_Nter"/>
    <property type="match status" value="1"/>
</dbReference>
<sequence length="207" mass="22374">MPGLLSPDHVLHTIADELAARFAGVFAAETVERYVFESYAALGRSAKVTAHLPALTSRFAGDRLTALAQSKGRVPHDLPEVLFVCVQNAGRSQMAAALLHHHAQGRVHVRSAGSAPAERIHPAVTEVMDELGVDLAREFPKPLTDDVVRAADVVITMGCGDACPIYPGKRYEDWSLADPADASPDEARRIRDEIDARVRALLTELVP</sequence>
<evidence type="ECO:0000259" key="2">
    <source>
        <dbReference type="SMART" id="SM00226"/>
    </source>
</evidence>
<dbReference type="InterPro" id="IPR048716">
    <property type="entry name" value="Phosphatase-like_N"/>
</dbReference>
<dbReference type="Gene3D" id="3.40.50.2300">
    <property type="match status" value="1"/>
</dbReference>
<dbReference type="CDD" id="cd16345">
    <property type="entry name" value="LMWP_ArsC"/>
    <property type="match status" value="1"/>
</dbReference>
<feature type="domain" description="Phosphotyrosine protein phosphatase I" evidence="2">
    <location>
        <begin position="79"/>
        <end position="204"/>
    </location>
</feature>
<dbReference type="AlphaFoldDB" id="A0A3N4YZY3"/>
<dbReference type="PANTHER" id="PTHR43428">
    <property type="entry name" value="ARSENATE REDUCTASE"/>
    <property type="match status" value="1"/>
</dbReference>
<protein>
    <submittedName>
        <fullName evidence="3">Protein-tyrosine-phosphatase</fullName>
    </submittedName>
</protein>
<dbReference type="InterPro" id="IPR023485">
    <property type="entry name" value="Ptyr_pPase"/>
</dbReference>
<keyword evidence="1" id="KW-0059">Arsenical resistance</keyword>
<evidence type="ECO:0000313" key="3">
    <source>
        <dbReference type="EMBL" id="RPF26649.1"/>
    </source>
</evidence>
<dbReference type="Pfam" id="PF21234">
    <property type="entry name" value="Phosphatase-like_N"/>
    <property type="match status" value="1"/>
</dbReference>
<evidence type="ECO:0000256" key="1">
    <source>
        <dbReference type="ARBA" id="ARBA00022849"/>
    </source>
</evidence>
<gene>
    <name evidence="3" type="ORF">EDD32_1097</name>
</gene>
<dbReference type="Proteomes" id="UP000280726">
    <property type="component" value="Unassembled WGS sequence"/>
</dbReference>
<reference evidence="3 4" key="1">
    <citation type="submission" date="2018-11" db="EMBL/GenBank/DDBJ databases">
        <title>Sequencing the genomes of 1000 actinobacteria strains.</title>
        <authorList>
            <person name="Klenk H.-P."/>
        </authorList>
    </citation>
    <scope>NUCLEOTIDE SEQUENCE [LARGE SCALE GENOMIC DNA]</scope>
    <source>
        <strain evidence="3 4">DSM 14418</strain>
    </source>
</reference>
<dbReference type="SMART" id="SM00226">
    <property type="entry name" value="LMWPc"/>
    <property type="match status" value="1"/>
</dbReference>
<dbReference type="Gene3D" id="1.10.8.1060">
    <property type="entry name" value="Corynebacterium glutamicum thioredoxin-dependent arsenate reductase, N-terminal domain"/>
    <property type="match status" value="1"/>
</dbReference>
<dbReference type="SUPFAM" id="SSF52788">
    <property type="entry name" value="Phosphotyrosine protein phosphatases I"/>
    <property type="match status" value="1"/>
</dbReference>
<comment type="caution">
    <text evidence="3">The sequence shown here is derived from an EMBL/GenBank/DDBJ whole genome shotgun (WGS) entry which is preliminary data.</text>
</comment>
<organism evidence="3 4">
    <name type="scientific">Georgenia muralis</name>
    <dbReference type="NCBI Taxonomy" id="154117"/>
    <lineage>
        <taxon>Bacteria</taxon>
        <taxon>Bacillati</taxon>
        <taxon>Actinomycetota</taxon>
        <taxon>Actinomycetes</taxon>
        <taxon>Micrococcales</taxon>
        <taxon>Bogoriellaceae</taxon>
        <taxon>Georgenia</taxon>
    </lineage>
</organism>
<dbReference type="EMBL" id="RKRA01000001">
    <property type="protein sequence ID" value="RPF26649.1"/>
    <property type="molecule type" value="Genomic_DNA"/>
</dbReference>